<dbReference type="GO" id="GO:0005794">
    <property type="term" value="C:Golgi apparatus"/>
    <property type="evidence" value="ECO:0007669"/>
    <property type="project" value="TreeGrafter"/>
</dbReference>
<dbReference type="GO" id="GO:0005789">
    <property type="term" value="C:endoplasmic reticulum membrane"/>
    <property type="evidence" value="ECO:0007669"/>
    <property type="project" value="TreeGrafter"/>
</dbReference>
<dbReference type="OrthoDB" id="6357215at2759"/>
<evidence type="ECO:0000313" key="1">
    <source>
        <dbReference type="EMBL" id="CAD7243359.1"/>
    </source>
</evidence>
<proteinExistence type="predicted"/>
<gene>
    <name evidence="1" type="ORF">DSTB1V02_LOCUS3283</name>
</gene>
<dbReference type="InterPro" id="IPR029063">
    <property type="entry name" value="SAM-dependent_MTases_sf"/>
</dbReference>
<accession>A0A7R8XA05</accession>
<dbReference type="AlphaFoldDB" id="A0A7R8XA05"/>
<protein>
    <submittedName>
        <fullName evidence="1">Uncharacterized protein</fullName>
    </submittedName>
</protein>
<dbReference type="PANTHER" id="PTHR34009:SF2">
    <property type="entry name" value="PROTEIN STAR"/>
    <property type="match status" value="1"/>
</dbReference>
<sequence length="160" mass="18049">MQSEYVEDPSDWKSTQNIIAELFPESDRHGKFFVEAGALDGQTLSKTLYLEKKYGWTGLLVEPNPHLFKKLSELGRNAWLAPYCLSPKDEITHEVMEYMYQEGNPIVGITGGIAKQGLFRKIIQKGVELMETGFSGAEHHKASVMCYPLHTLLDDIGNRS</sequence>
<dbReference type="EMBL" id="LR899934">
    <property type="protein sequence ID" value="CAD7243359.1"/>
    <property type="molecule type" value="Genomic_DNA"/>
</dbReference>
<dbReference type="EMBL" id="CAJPEV010000417">
    <property type="protein sequence ID" value="CAG0885051.1"/>
    <property type="molecule type" value="Genomic_DNA"/>
</dbReference>
<dbReference type="Gene3D" id="3.40.50.150">
    <property type="entry name" value="Vaccinia Virus protein VP39"/>
    <property type="match status" value="1"/>
</dbReference>
<dbReference type="PANTHER" id="PTHR34009">
    <property type="entry name" value="PROTEIN STAR"/>
    <property type="match status" value="1"/>
</dbReference>
<dbReference type="GO" id="GO:0016197">
    <property type="term" value="P:endosomal transport"/>
    <property type="evidence" value="ECO:0007669"/>
    <property type="project" value="TreeGrafter"/>
</dbReference>
<dbReference type="Proteomes" id="UP000677054">
    <property type="component" value="Unassembled WGS sequence"/>
</dbReference>
<organism evidence="1">
    <name type="scientific">Darwinula stevensoni</name>
    <dbReference type="NCBI Taxonomy" id="69355"/>
    <lineage>
        <taxon>Eukaryota</taxon>
        <taxon>Metazoa</taxon>
        <taxon>Ecdysozoa</taxon>
        <taxon>Arthropoda</taxon>
        <taxon>Crustacea</taxon>
        <taxon>Oligostraca</taxon>
        <taxon>Ostracoda</taxon>
        <taxon>Podocopa</taxon>
        <taxon>Podocopida</taxon>
        <taxon>Darwinulocopina</taxon>
        <taxon>Darwinuloidea</taxon>
        <taxon>Darwinulidae</taxon>
        <taxon>Darwinula</taxon>
    </lineage>
</organism>
<dbReference type="GO" id="GO:0005886">
    <property type="term" value="C:plasma membrane"/>
    <property type="evidence" value="ECO:0007669"/>
    <property type="project" value="TreeGrafter"/>
</dbReference>
<dbReference type="InterPro" id="IPR053202">
    <property type="entry name" value="EGF_Rcpt_Signaling_Reg"/>
</dbReference>
<name>A0A7R8XA05_9CRUS</name>
<dbReference type="GO" id="GO:0006888">
    <property type="term" value="P:endoplasmic reticulum to Golgi vesicle-mediated transport"/>
    <property type="evidence" value="ECO:0007669"/>
    <property type="project" value="TreeGrafter"/>
</dbReference>
<keyword evidence="2" id="KW-1185">Reference proteome</keyword>
<reference evidence="1" key="1">
    <citation type="submission" date="2020-11" db="EMBL/GenBank/DDBJ databases">
        <authorList>
            <person name="Tran Van P."/>
        </authorList>
    </citation>
    <scope>NUCLEOTIDE SEQUENCE</scope>
</reference>
<dbReference type="GO" id="GO:0031902">
    <property type="term" value="C:late endosome membrane"/>
    <property type="evidence" value="ECO:0007669"/>
    <property type="project" value="TreeGrafter"/>
</dbReference>
<evidence type="ECO:0000313" key="2">
    <source>
        <dbReference type="Proteomes" id="UP000677054"/>
    </source>
</evidence>